<reference evidence="7" key="1">
    <citation type="submission" date="2023-07" db="EMBL/GenBank/DDBJ databases">
        <title>Between Cages and Wild: Unraveling the Impact of Captivity on Animal Microbiomes and Antimicrobial Resistance.</title>
        <authorList>
            <person name="Schmartz G.P."/>
            <person name="Rehner J."/>
            <person name="Schuff M.J."/>
            <person name="Becker S.L."/>
            <person name="Kravczyk M."/>
            <person name="Gurevich A."/>
            <person name="Francke R."/>
            <person name="Mueller R."/>
            <person name="Keller V."/>
            <person name="Keller A."/>
        </authorList>
    </citation>
    <scope>NUCLEOTIDE SEQUENCE</scope>
    <source>
        <strain evidence="7">S12M_St_49</strain>
    </source>
</reference>
<keyword evidence="8" id="KW-1185">Reference proteome</keyword>
<evidence type="ECO:0000313" key="7">
    <source>
        <dbReference type="EMBL" id="MDO4841587.1"/>
    </source>
</evidence>
<dbReference type="PANTHER" id="PTHR43100">
    <property type="entry name" value="GLUTAMATE SYNTHASE [NADPH] SMALL CHAIN"/>
    <property type="match status" value="1"/>
</dbReference>
<name>A0AA43UAZ4_9ACTN</name>
<comment type="caution">
    <text evidence="7">The sequence shown here is derived from an EMBL/GenBank/DDBJ whole genome shotgun (WGS) entry which is preliminary data.</text>
</comment>
<dbReference type="Pfam" id="PF07992">
    <property type="entry name" value="Pyr_redox_2"/>
    <property type="match status" value="1"/>
</dbReference>
<dbReference type="InterPro" id="IPR028261">
    <property type="entry name" value="DPD_II"/>
</dbReference>
<keyword evidence="2" id="KW-0560">Oxidoreductase</keyword>
<feature type="domain" description="Dihydroprymidine dehydrogenase" evidence="6">
    <location>
        <begin position="25"/>
        <end position="141"/>
    </location>
</feature>
<dbReference type="InterPro" id="IPR051394">
    <property type="entry name" value="Glutamate_Synthase"/>
</dbReference>
<dbReference type="PRINTS" id="PR00419">
    <property type="entry name" value="ADXRDTASE"/>
</dbReference>
<dbReference type="InterPro" id="IPR023753">
    <property type="entry name" value="FAD/NAD-binding_dom"/>
</dbReference>
<dbReference type="Pfam" id="PF14691">
    <property type="entry name" value="Fer4_20"/>
    <property type="match status" value="1"/>
</dbReference>
<evidence type="ECO:0000259" key="6">
    <source>
        <dbReference type="Pfam" id="PF14691"/>
    </source>
</evidence>
<dbReference type="SUPFAM" id="SSF46548">
    <property type="entry name" value="alpha-helical ferredoxin"/>
    <property type="match status" value="1"/>
</dbReference>
<dbReference type="Gene3D" id="3.40.50.720">
    <property type="entry name" value="NAD(P)-binding Rossmann-like Domain"/>
    <property type="match status" value="1"/>
</dbReference>
<dbReference type="NCBIfam" id="TIGR01317">
    <property type="entry name" value="GOGAT_sm_gam"/>
    <property type="match status" value="1"/>
</dbReference>
<feature type="domain" description="FAD/NAD(P)-binding" evidence="5">
    <location>
        <begin position="154"/>
        <end position="467"/>
    </location>
</feature>
<dbReference type="Proteomes" id="UP001168575">
    <property type="component" value="Unassembled WGS sequence"/>
</dbReference>
<evidence type="ECO:0000256" key="4">
    <source>
        <dbReference type="ARBA" id="ARBA00029440"/>
    </source>
</evidence>
<protein>
    <submittedName>
        <fullName evidence="7">Glutamate synthase subunit beta</fullName>
    </submittedName>
</protein>
<dbReference type="InterPro" id="IPR036188">
    <property type="entry name" value="FAD/NAD-bd_sf"/>
</dbReference>
<dbReference type="AlphaFoldDB" id="A0AA43UAZ4"/>
<dbReference type="InterPro" id="IPR006005">
    <property type="entry name" value="Glut_synth_ssu1"/>
</dbReference>
<dbReference type="InterPro" id="IPR009051">
    <property type="entry name" value="Helical_ferredxn"/>
</dbReference>
<dbReference type="GO" id="GO:0006537">
    <property type="term" value="P:glutamate biosynthetic process"/>
    <property type="evidence" value="ECO:0007669"/>
    <property type="project" value="UniProtKB-KW"/>
</dbReference>
<dbReference type="Gene3D" id="1.10.1060.10">
    <property type="entry name" value="Alpha-helical ferredoxin"/>
    <property type="match status" value="1"/>
</dbReference>
<dbReference type="PANTHER" id="PTHR43100:SF2">
    <property type="entry name" value="BNAA03G19380D PROTEIN"/>
    <property type="match status" value="1"/>
</dbReference>
<accession>A0AA43UAZ4</accession>
<dbReference type="GO" id="GO:0051536">
    <property type="term" value="F:iron-sulfur cluster binding"/>
    <property type="evidence" value="ECO:0007669"/>
    <property type="project" value="InterPro"/>
</dbReference>
<dbReference type="SUPFAM" id="SSF51971">
    <property type="entry name" value="Nucleotide-binding domain"/>
    <property type="match status" value="1"/>
</dbReference>
<keyword evidence="3" id="KW-0314">Glutamate biosynthesis</keyword>
<evidence type="ECO:0000259" key="5">
    <source>
        <dbReference type="Pfam" id="PF07992"/>
    </source>
</evidence>
<dbReference type="GO" id="GO:0016639">
    <property type="term" value="F:oxidoreductase activity, acting on the CH-NH2 group of donors, NAD or NADP as acceptor"/>
    <property type="evidence" value="ECO:0007669"/>
    <property type="project" value="InterPro"/>
</dbReference>
<evidence type="ECO:0000256" key="2">
    <source>
        <dbReference type="ARBA" id="ARBA00023002"/>
    </source>
</evidence>
<sequence length="480" mass="50707">MGKPGAYLHIDREGHNVVVAGEAVRTYDEVVVPLDLETQRAQASRCMDCGTPFCLCGCTFCGSRSATGCPLHNAIPEMNDLLFEGRLAEAADRLSLTNPFPEFTSRVCPAPCEQACNLGLHDEAVTIHDNERAISDAAWAAGVKPLAPAASDAKKVAVVGSGPAGLAAAWDLAAAGFKVTVYEKADRPGGLLMYGIPNMKLDKKIIERRINLMKESGIEFELNSDASAKADEILKNFDAVVLACGFRTPRVVDIAGKDLDGVLFAVDYLTESTSALLEGREPGVDASGKDVVVIGGGDTGVDCVATALRQGAKSVKQVIRASAPQSEATDVDWEKWPNKRGAVEPGYGQREAIELNGSDPRIFSTDTLEFTTEDGSHVAGVKTLHKGDDECCAEILPADLVLIAKGFVGTESDLLQAFHVKANEENGRVATSGDYANLAEVESGDSKIFVAGDAHVGSSLVATAMHDALEASKQIKAFLA</sequence>
<organism evidence="7 8">
    <name type="scientific">Phoenicibacter congonensis</name>
    <dbReference type="NCBI Taxonomy" id="1944646"/>
    <lineage>
        <taxon>Bacteria</taxon>
        <taxon>Bacillati</taxon>
        <taxon>Actinomycetota</taxon>
        <taxon>Coriobacteriia</taxon>
        <taxon>Eggerthellales</taxon>
        <taxon>Eggerthellaceae</taxon>
        <taxon>Phoenicibacter</taxon>
    </lineage>
</organism>
<comment type="pathway">
    <text evidence="4">Amino-acid biosynthesis.</text>
</comment>
<dbReference type="Gene3D" id="3.50.50.60">
    <property type="entry name" value="FAD/NAD(P)-binding domain"/>
    <property type="match status" value="1"/>
</dbReference>
<gene>
    <name evidence="7" type="ORF">Q3982_02795</name>
</gene>
<proteinExistence type="predicted"/>
<evidence type="ECO:0000256" key="3">
    <source>
        <dbReference type="ARBA" id="ARBA00023164"/>
    </source>
</evidence>
<evidence type="ECO:0000313" key="8">
    <source>
        <dbReference type="Proteomes" id="UP001168575"/>
    </source>
</evidence>
<evidence type="ECO:0000256" key="1">
    <source>
        <dbReference type="ARBA" id="ARBA00022605"/>
    </source>
</evidence>
<dbReference type="EMBL" id="JAUMVS010000029">
    <property type="protein sequence ID" value="MDO4841587.1"/>
    <property type="molecule type" value="Genomic_DNA"/>
</dbReference>
<keyword evidence="1" id="KW-0028">Amino-acid biosynthesis</keyword>